<evidence type="ECO:0000256" key="13">
    <source>
        <dbReference type="SAM" id="SignalP"/>
    </source>
</evidence>
<keyword evidence="16" id="KW-0675">Receptor</keyword>
<evidence type="ECO:0000256" key="10">
    <source>
        <dbReference type="PROSITE-ProRule" id="PRU10143"/>
    </source>
</evidence>
<dbReference type="Pfam" id="PF00593">
    <property type="entry name" value="TonB_dep_Rec_b-barrel"/>
    <property type="match status" value="1"/>
</dbReference>
<reference evidence="16 17" key="1">
    <citation type="submission" date="2023-01" db="EMBL/GenBank/DDBJ databases">
        <title>Novel species of the genus Asticcacaulis isolated from rivers.</title>
        <authorList>
            <person name="Lu H."/>
        </authorList>
    </citation>
    <scope>NUCLEOTIDE SEQUENCE [LARGE SCALE GENOMIC DNA]</scope>
    <source>
        <strain evidence="16 17">DXS10W</strain>
    </source>
</reference>
<dbReference type="PROSITE" id="PS00430">
    <property type="entry name" value="TONB_DEPENDENT_REC_1"/>
    <property type="match status" value="1"/>
</dbReference>
<evidence type="ECO:0000256" key="2">
    <source>
        <dbReference type="ARBA" id="ARBA00022448"/>
    </source>
</evidence>
<accession>A0ABT5IAU6</accession>
<gene>
    <name evidence="16" type="ORF">PQU94_03285</name>
</gene>
<dbReference type="PANTHER" id="PTHR47234">
    <property type="match status" value="1"/>
</dbReference>
<comment type="subcellular location">
    <subcellularLocation>
        <location evidence="1 9">Cell outer membrane</location>
        <topology evidence="1 9">Multi-pass membrane protein</topology>
    </subcellularLocation>
</comment>
<dbReference type="EMBL" id="JAQQKW010000002">
    <property type="protein sequence ID" value="MDC7693302.1"/>
    <property type="molecule type" value="Genomic_DNA"/>
</dbReference>
<dbReference type="Gene3D" id="2.170.130.10">
    <property type="entry name" value="TonB-dependent receptor, plug domain"/>
    <property type="match status" value="1"/>
</dbReference>
<dbReference type="Pfam" id="PF07715">
    <property type="entry name" value="Plug"/>
    <property type="match status" value="1"/>
</dbReference>
<evidence type="ECO:0000256" key="11">
    <source>
        <dbReference type="PROSITE-ProRule" id="PRU10144"/>
    </source>
</evidence>
<dbReference type="PANTHER" id="PTHR47234:SF2">
    <property type="entry name" value="TONB-DEPENDENT RECEPTOR"/>
    <property type="match status" value="1"/>
</dbReference>
<dbReference type="InterPro" id="IPR000531">
    <property type="entry name" value="Beta-barrel_TonB"/>
</dbReference>
<dbReference type="InterPro" id="IPR039426">
    <property type="entry name" value="TonB-dep_rcpt-like"/>
</dbReference>
<keyword evidence="2 9" id="KW-0813">Transport</keyword>
<evidence type="ECO:0000259" key="14">
    <source>
        <dbReference type="Pfam" id="PF00593"/>
    </source>
</evidence>
<keyword evidence="4 9" id="KW-0812">Transmembrane</keyword>
<feature type="domain" description="TonB-dependent receptor plug" evidence="15">
    <location>
        <begin position="60"/>
        <end position="162"/>
    </location>
</feature>
<dbReference type="InterPro" id="IPR037066">
    <property type="entry name" value="Plug_dom_sf"/>
</dbReference>
<evidence type="ECO:0000256" key="8">
    <source>
        <dbReference type="ARBA" id="ARBA00023237"/>
    </source>
</evidence>
<keyword evidence="17" id="KW-1185">Reference proteome</keyword>
<feature type="signal peptide" evidence="13">
    <location>
        <begin position="1"/>
        <end position="28"/>
    </location>
</feature>
<evidence type="ECO:0000256" key="5">
    <source>
        <dbReference type="ARBA" id="ARBA00022729"/>
    </source>
</evidence>
<feature type="domain" description="TonB-dependent receptor-like beta-barrel" evidence="14">
    <location>
        <begin position="411"/>
        <end position="957"/>
    </location>
</feature>
<evidence type="ECO:0000256" key="3">
    <source>
        <dbReference type="ARBA" id="ARBA00022452"/>
    </source>
</evidence>
<evidence type="ECO:0000259" key="15">
    <source>
        <dbReference type="Pfam" id="PF07715"/>
    </source>
</evidence>
<evidence type="ECO:0000313" key="16">
    <source>
        <dbReference type="EMBL" id="MDC7693302.1"/>
    </source>
</evidence>
<dbReference type="InterPro" id="IPR012910">
    <property type="entry name" value="Plug_dom"/>
</dbReference>
<evidence type="ECO:0000313" key="17">
    <source>
        <dbReference type="Proteomes" id="UP001216595"/>
    </source>
</evidence>
<dbReference type="InterPro" id="IPR036942">
    <property type="entry name" value="Beta-barrel_TonB_sf"/>
</dbReference>
<organism evidence="16 17">
    <name type="scientific">Asticcacaulis currens</name>
    <dbReference type="NCBI Taxonomy" id="2984210"/>
    <lineage>
        <taxon>Bacteria</taxon>
        <taxon>Pseudomonadati</taxon>
        <taxon>Pseudomonadota</taxon>
        <taxon>Alphaproteobacteria</taxon>
        <taxon>Caulobacterales</taxon>
        <taxon>Caulobacteraceae</taxon>
        <taxon>Asticcacaulis</taxon>
    </lineage>
</organism>
<keyword evidence="6 10" id="KW-0798">TonB box</keyword>
<dbReference type="InterPro" id="IPR010917">
    <property type="entry name" value="TonB_rcpt_CS"/>
</dbReference>
<sequence>MQIRKHRRSAMLAFTGLISLAVAVPALAQQAKEDETKVKDKSEIETVVVTGTRIKRPNLTSNSPITVIDSEYLQNRGLGRIEDAISTLPQVHPMMGMKTSGETVGAHEINMRRLGAGRTLTLINGVRTINDVGTIPGSLIERVDILTGGASAVYGSDAIGGVVNFITKTRFNGVTVDAEVSAQQHENDNQFMLDLLQKRGYATPKKTFFGGEQYYFNVTAGTDFNQGKGNISGFLGYKETTPIQWSEIDHAACRLNMNQQSGYGNYTPPTQLKNDTFDCNFTEYRPYGWFSVNGSEYQLAKDGSKTWVPFNENDLQRAPIEDYMQRSDQVYRGGLFFNYKFSERLKLNLNVLYTENETKSQARRIPVDYVEVEVQCANSLLSAQQRSLLCPTTGGVTPTTGMLYTAIWRPQADQDFSFGARTLNAQLGISGRFSDELNYNVSYARYTRDDVYESNHIFIGNFQNRVAEGIEGVGASGTCAPPSGSTNTQCVPGNIYSYDGKGLGDAAYAYYDEAGQTKTTRENEIFVATISGELGKFGLKSPWANDPVAYALSGEYRKDTVTTGGTGGYSWFVAYTGTQDVKEAAVEIDIPLIQDKPFIRDLTLNGGYRLSDYSTHDRVVKTWKAELSWQPTNDVRFRASVNEAFRVAEKERLEGIHEYPDSRFLDFCAPPAAGSVYTRYTYEQCSINMTQAQYNALTNDPGYRCDTAGFCNTGTLVNGGRQDLKPETARSYTAGVVFRPTFWRDFTATADWYSIDITNAFEWVRADQIFTQCYDNKITTYCDLYKRNATSGRIETVDARWVNAGMTKTKGVDISANYTLRLPEGINGVKVGSFSFGLNGTRTLSNQRKYIASAPTISCVGYFGSTCGDPWTKWRHTATLNWLTPWEDISVGLNWRYVGETKNDRLSPDKALAAKPNPGNTNLFPLAEKMPARSYFDLAVRVPVTRKVEVRFNVQNLLDTEPPLLGEPIGNTFNTYPSFYDALGRTLRVGMTAKF</sequence>
<keyword evidence="7 9" id="KW-0472">Membrane</keyword>
<dbReference type="PROSITE" id="PS01156">
    <property type="entry name" value="TONB_DEPENDENT_REC_2"/>
    <property type="match status" value="1"/>
</dbReference>
<protein>
    <submittedName>
        <fullName evidence="16">TonB-dependent receptor</fullName>
    </submittedName>
</protein>
<dbReference type="PROSITE" id="PS52016">
    <property type="entry name" value="TONB_DEPENDENT_REC_3"/>
    <property type="match status" value="1"/>
</dbReference>
<evidence type="ECO:0000256" key="7">
    <source>
        <dbReference type="ARBA" id="ARBA00023136"/>
    </source>
</evidence>
<name>A0ABT5IAU6_9CAUL</name>
<evidence type="ECO:0000256" key="12">
    <source>
        <dbReference type="RuleBase" id="RU003357"/>
    </source>
</evidence>
<comment type="similarity">
    <text evidence="9 12">Belongs to the TonB-dependent receptor family.</text>
</comment>
<dbReference type="Gene3D" id="2.40.170.20">
    <property type="entry name" value="TonB-dependent receptor, beta-barrel domain"/>
    <property type="match status" value="1"/>
</dbReference>
<keyword evidence="8 9" id="KW-0998">Cell outer membrane</keyword>
<evidence type="ECO:0000256" key="4">
    <source>
        <dbReference type="ARBA" id="ARBA00022692"/>
    </source>
</evidence>
<dbReference type="RefSeq" id="WP_272740072.1">
    <property type="nucleotide sequence ID" value="NZ_JAQQKW010000002.1"/>
</dbReference>
<dbReference type="InterPro" id="IPR010916">
    <property type="entry name" value="TonB_box_CS"/>
</dbReference>
<keyword evidence="5 13" id="KW-0732">Signal</keyword>
<evidence type="ECO:0000256" key="9">
    <source>
        <dbReference type="PROSITE-ProRule" id="PRU01360"/>
    </source>
</evidence>
<feature type="short sequence motif" description="TonB C-terminal box" evidence="11">
    <location>
        <begin position="978"/>
        <end position="995"/>
    </location>
</feature>
<proteinExistence type="inferred from homology"/>
<keyword evidence="3 9" id="KW-1134">Transmembrane beta strand</keyword>
<dbReference type="SUPFAM" id="SSF56935">
    <property type="entry name" value="Porins"/>
    <property type="match status" value="1"/>
</dbReference>
<evidence type="ECO:0000256" key="6">
    <source>
        <dbReference type="ARBA" id="ARBA00023077"/>
    </source>
</evidence>
<evidence type="ECO:0000256" key="1">
    <source>
        <dbReference type="ARBA" id="ARBA00004571"/>
    </source>
</evidence>
<comment type="caution">
    <text evidence="16">The sequence shown here is derived from an EMBL/GenBank/DDBJ whole genome shotgun (WGS) entry which is preliminary data.</text>
</comment>
<dbReference type="Proteomes" id="UP001216595">
    <property type="component" value="Unassembled WGS sequence"/>
</dbReference>
<feature type="chain" id="PRO_5046941104" evidence="13">
    <location>
        <begin position="29"/>
        <end position="995"/>
    </location>
</feature>
<feature type="short sequence motif" description="TonB box" evidence="10">
    <location>
        <begin position="46"/>
        <end position="52"/>
    </location>
</feature>